<dbReference type="PROSITE" id="PS50887">
    <property type="entry name" value="GGDEF"/>
    <property type="match status" value="1"/>
</dbReference>
<dbReference type="GO" id="GO:0052621">
    <property type="term" value="F:diguanylate cyclase activity"/>
    <property type="evidence" value="ECO:0007669"/>
    <property type="project" value="UniProtKB-EC"/>
</dbReference>
<dbReference type="SUPFAM" id="SSF55785">
    <property type="entry name" value="PYP-like sensor domain (PAS domain)"/>
    <property type="match status" value="1"/>
</dbReference>
<feature type="domain" description="GGDEF" evidence="3">
    <location>
        <begin position="160"/>
        <end position="288"/>
    </location>
</feature>
<dbReference type="EMBL" id="CP016591">
    <property type="protein sequence ID" value="ANY19948.1"/>
    <property type="molecule type" value="Genomic_DNA"/>
</dbReference>
<dbReference type="InterPro" id="IPR050469">
    <property type="entry name" value="Diguanylate_Cyclase"/>
</dbReference>
<dbReference type="PANTHER" id="PTHR45138:SF9">
    <property type="entry name" value="DIGUANYLATE CYCLASE DGCM-RELATED"/>
    <property type="match status" value="1"/>
</dbReference>
<protein>
    <recommendedName>
        <fullName evidence="1">diguanylate cyclase</fullName>
        <ecNumber evidence="1">2.7.7.65</ecNumber>
    </recommendedName>
</protein>
<dbReference type="InterPro" id="IPR029787">
    <property type="entry name" value="Nucleotide_cyclase"/>
</dbReference>
<evidence type="ECO:0000259" key="3">
    <source>
        <dbReference type="PROSITE" id="PS50887"/>
    </source>
</evidence>
<evidence type="ECO:0000313" key="5">
    <source>
        <dbReference type="Proteomes" id="UP000092932"/>
    </source>
</evidence>
<sequence length="290" mass="30868">MWGMISPGEASALYRLVAESPTDLVIKTDRTGRIVHATPATAGLGLAFAGDPVGRHLLELVHPSCSEAVLAEHSAAIGGHDASGWLEVLAVAQDGAERWLEMKLGALPGLSGALGIFRSIDDRRALEDRLFVAAMTDPLTHLTNREAFVRMLGHLIDNGAGGHVALFDLDHFRTINLRHGHSGGDRVLIAFARLLQSLLRADDIVSRVAGGTFGVLLPEVDAATAHAACARVVAAMTELNEGVNDQRLTASAGVARFAVSADATLREAELALIAAKARGRNRVERARRWH</sequence>
<dbReference type="NCBIfam" id="TIGR00254">
    <property type="entry name" value="GGDEF"/>
    <property type="match status" value="1"/>
</dbReference>
<dbReference type="PANTHER" id="PTHR45138">
    <property type="entry name" value="REGULATORY COMPONENTS OF SENSORY TRANSDUCTION SYSTEM"/>
    <property type="match status" value="1"/>
</dbReference>
<accession>A0A1B2ACX8</accession>
<dbReference type="STRING" id="692370.A6F68_01432"/>
<dbReference type="KEGG" id="ado:A6F68_01432"/>
<dbReference type="GO" id="GO:0005886">
    <property type="term" value="C:plasma membrane"/>
    <property type="evidence" value="ECO:0007669"/>
    <property type="project" value="TreeGrafter"/>
</dbReference>
<dbReference type="NCBIfam" id="TIGR00229">
    <property type="entry name" value="sensory_box"/>
    <property type="match status" value="1"/>
</dbReference>
<dbReference type="InterPro" id="IPR000014">
    <property type="entry name" value="PAS"/>
</dbReference>
<dbReference type="Gene3D" id="3.30.70.270">
    <property type="match status" value="1"/>
</dbReference>
<dbReference type="EC" id="2.7.7.65" evidence="1"/>
<dbReference type="InterPro" id="IPR035965">
    <property type="entry name" value="PAS-like_dom_sf"/>
</dbReference>
<dbReference type="Pfam" id="PF08448">
    <property type="entry name" value="PAS_4"/>
    <property type="match status" value="1"/>
</dbReference>
<keyword evidence="4" id="KW-0808">Transferase</keyword>
<organism evidence="4 5">
    <name type="scientific">Tsuneonella dongtanensis</name>
    <dbReference type="NCBI Taxonomy" id="692370"/>
    <lineage>
        <taxon>Bacteria</taxon>
        <taxon>Pseudomonadati</taxon>
        <taxon>Pseudomonadota</taxon>
        <taxon>Alphaproteobacteria</taxon>
        <taxon>Sphingomonadales</taxon>
        <taxon>Erythrobacteraceae</taxon>
        <taxon>Tsuneonella</taxon>
    </lineage>
</organism>
<keyword evidence="5" id="KW-1185">Reference proteome</keyword>
<dbReference type="InterPro" id="IPR000160">
    <property type="entry name" value="GGDEF_dom"/>
</dbReference>
<evidence type="ECO:0000256" key="2">
    <source>
        <dbReference type="ARBA" id="ARBA00034247"/>
    </source>
</evidence>
<dbReference type="GO" id="GO:0043709">
    <property type="term" value="P:cell adhesion involved in single-species biofilm formation"/>
    <property type="evidence" value="ECO:0007669"/>
    <property type="project" value="TreeGrafter"/>
</dbReference>
<dbReference type="SMART" id="SM00267">
    <property type="entry name" value="GGDEF"/>
    <property type="match status" value="1"/>
</dbReference>
<dbReference type="InterPro" id="IPR043128">
    <property type="entry name" value="Rev_trsase/Diguanyl_cyclase"/>
</dbReference>
<dbReference type="GO" id="GO:1902201">
    <property type="term" value="P:negative regulation of bacterial-type flagellum-dependent cell motility"/>
    <property type="evidence" value="ECO:0007669"/>
    <property type="project" value="TreeGrafter"/>
</dbReference>
<name>A0A1B2ACX8_9SPHN</name>
<dbReference type="Gene3D" id="3.30.450.20">
    <property type="entry name" value="PAS domain"/>
    <property type="match status" value="1"/>
</dbReference>
<proteinExistence type="predicted"/>
<dbReference type="InterPro" id="IPR013656">
    <property type="entry name" value="PAS_4"/>
</dbReference>
<comment type="catalytic activity">
    <reaction evidence="2">
        <text>2 GTP = 3',3'-c-di-GMP + 2 diphosphate</text>
        <dbReference type="Rhea" id="RHEA:24898"/>
        <dbReference type="ChEBI" id="CHEBI:33019"/>
        <dbReference type="ChEBI" id="CHEBI:37565"/>
        <dbReference type="ChEBI" id="CHEBI:58805"/>
        <dbReference type="EC" id="2.7.7.65"/>
    </reaction>
</comment>
<evidence type="ECO:0000313" key="4">
    <source>
        <dbReference type="EMBL" id="ANY19948.1"/>
    </source>
</evidence>
<dbReference type="AlphaFoldDB" id="A0A1B2ACX8"/>
<reference evidence="4 5" key="1">
    <citation type="submission" date="2016-07" db="EMBL/GenBank/DDBJ databases">
        <title>Complete genome sequence of Altererythrobacter dongtanensis KCTC 22672, a type strain with esterase isolated from tidal flat.</title>
        <authorList>
            <person name="Cheng H."/>
            <person name="Wu Y.-H."/>
            <person name="Zhou P."/>
            <person name="Huo Y.-Y."/>
            <person name="Wang C.-S."/>
            <person name="Xu X.-W."/>
        </authorList>
    </citation>
    <scope>NUCLEOTIDE SEQUENCE [LARGE SCALE GENOMIC DNA]</scope>
    <source>
        <strain evidence="4 5">KCTC 22672</strain>
    </source>
</reference>
<dbReference type="Pfam" id="PF00990">
    <property type="entry name" value="GGDEF"/>
    <property type="match status" value="1"/>
</dbReference>
<evidence type="ECO:0000256" key="1">
    <source>
        <dbReference type="ARBA" id="ARBA00012528"/>
    </source>
</evidence>
<dbReference type="SUPFAM" id="SSF55073">
    <property type="entry name" value="Nucleotide cyclase"/>
    <property type="match status" value="1"/>
</dbReference>
<dbReference type="CDD" id="cd01949">
    <property type="entry name" value="GGDEF"/>
    <property type="match status" value="1"/>
</dbReference>
<dbReference type="CDD" id="cd00130">
    <property type="entry name" value="PAS"/>
    <property type="match status" value="1"/>
</dbReference>
<gene>
    <name evidence="4" type="primary">ydaM</name>
    <name evidence="4" type="ORF">A6F68_01432</name>
</gene>
<keyword evidence="4" id="KW-0548">Nucleotidyltransferase</keyword>
<dbReference type="Proteomes" id="UP000092932">
    <property type="component" value="Chromosome"/>
</dbReference>